<feature type="domain" description="Fungal lipase-type" evidence="2">
    <location>
        <begin position="99"/>
        <end position="209"/>
    </location>
</feature>
<reference evidence="3 4" key="1">
    <citation type="journal article" date="2011" name="Genome Res.">
        <title>Phylogeny-wide analysis of social amoeba genomes highlights ancient origins for complex intercellular communication.</title>
        <authorList>
            <person name="Heidel A.J."/>
            <person name="Lawal H.M."/>
            <person name="Felder M."/>
            <person name="Schilde C."/>
            <person name="Helps N.R."/>
            <person name="Tunggal B."/>
            <person name="Rivero F."/>
            <person name="John U."/>
            <person name="Schleicher M."/>
            <person name="Eichinger L."/>
            <person name="Platzer M."/>
            <person name="Noegel A.A."/>
            <person name="Schaap P."/>
            <person name="Gloeckner G."/>
        </authorList>
    </citation>
    <scope>NUCLEOTIDE SEQUENCE [LARGE SCALE GENOMIC DNA]</scope>
    <source>
        <strain evidence="4">ATCC 26659 / Pp 5 / PN500</strain>
    </source>
</reference>
<accession>D3AXF6</accession>
<organism evidence="3 4">
    <name type="scientific">Heterostelium pallidum (strain ATCC 26659 / Pp 5 / PN500)</name>
    <name type="common">Cellular slime mold</name>
    <name type="synonym">Polysphondylium pallidum</name>
    <dbReference type="NCBI Taxonomy" id="670386"/>
    <lineage>
        <taxon>Eukaryota</taxon>
        <taxon>Amoebozoa</taxon>
        <taxon>Evosea</taxon>
        <taxon>Eumycetozoa</taxon>
        <taxon>Dictyostelia</taxon>
        <taxon>Acytosteliales</taxon>
        <taxon>Acytosteliaceae</taxon>
        <taxon>Heterostelium</taxon>
    </lineage>
</organism>
<dbReference type="Gene3D" id="3.40.50.1820">
    <property type="entry name" value="alpha/beta hydrolase"/>
    <property type="match status" value="1"/>
</dbReference>
<keyword evidence="4" id="KW-1185">Reference proteome</keyword>
<dbReference type="Pfam" id="PF01764">
    <property type="entry name" value="Lipase_3"/>
    <property type="match status" value="1"/>
</dbReference>
<feature type="signal peptide" evidence="1">
    <location>
        <begin position="1"/>
        <end position="16"/>
    </location>
</feature>
<protein>
    <recommendedName>
        <fullName evidence="2">Fungal lipase-type domain-containing protein</fullName>
    </recommendedName>
</protein>
<sequence length="412" mass="46263">MKLLFFLYILLPLVLSFSLDSIPYNNLIMSYASYCKVDQIKNWECPSSICSLPASEDFFNSNFKILLVENHIVIDSEIVELFGDDIQYFIASNGTNYFLTFRGTANIPNGIDDFESLFAQSLFPIWYTGSKVSYGFLGAYMEVRQKIMDWFQNLQGCIPSRKCNLMITGHSLGAALASTYNIQVQNFGSPRVGNIEFEQHYDSILPNTIRSIFSMNYIHVGAEIFINGSTSIYPPPMGTVSECYKPDSKYCSDGESVPWNIFNSINDFMYDHRSYFGFNLTTFCDSWLPSMTPSPTPTPTITQSPTPNPLTFPILTQNITSQWVSAGVTYSNIVGRFTNNGQIDILDPVFISTPNIIPISMFGLSSTTASNGKINWRLSPAGSTTQFMPKGSHYDFAYTINSAIPMNFTRVQ</sequence>
<dbReference type="InterPro" id="IPR002921">
    <property type="entry name" value="Fungal_lipase-type"/>
</dbReference>
<dbReference type="GeneID" id="31356318"/>
<evidence type="ECO:0000259" key="2">
    <source>
        <dbReference type="Pfam" id="PF01764"/>
    </source>
</evidence>
<evidence type="ECO:0000313" key="4">
    <source>
        <dbReference type="Proteomes" id="UP000001396"/>
    </source>
</evidence>
<keyword evidence="1" id="KW-0732">Signal</keyword>
<dbReference type="InterPro" id="IPR051218">
    <property type="entry name" value="Sec_MonoDiacylglyc_Lipase"/>
</dbReference>
<dbReference type="EMBL" id="ADBJ01000003">
    <property type="protein sequence ID" value="EFA86225.1"/>
    <property type="molecule type" value="Genomic_DNA"/>
</dbReference>
<dbReference type="GO" id="GO:0006629">
    <property type="term" value="P:lipid metabolic process"/>
    <property type="evidence" value="ECO:0007669"/>
    <property type="project" value="InterPro"/>
</dbReference>
<comment type="caution">
    <text evidence="3">The sequence shown here is derived from an EMBL/GenBank/DDBJ whole genome shotgun (WGS) entry which is preliminary data.</text>
</comment>
<dbReference type="PANTHER" id="PTHR45856">
    <property type="entry name" value="ALPHA/BETA-HYDROLASES SUPERFAMILY PROTEIN"/>
    <property type="match status" value="1"/>
</dbReference>
<feature type="chain" id="PRO_5003041709" description="Fungal lipase-type domain-containing protein" evidence="1">
    <location>
        <begin position="17"/>
        <end position="412"/>
    </location>
</feature>
<evidence type="ECO:0000313" key="3">
    <source>
        <dbReference type="EMBL" id="EFA86225.1"/>
    </source>
</evidence>
<proteinExistence type="predicted"/>
<dbReference type="CDD" id="cd00519">
    <property type="entry name" value="Lipase_3"/>
    <property type="match status" value="1"/>
</dbReference>
<dbReference type="Proteomes" id="UP000001396">
    <property type="component" value="Unassembled WGS sequence"/>
</dbReference>
<dbReference type="AlphaFoldDB" id="D3AXF6"/>
<dbReference type="InParanoid" id="D3AXF6"/>
<gene>
    <name evidence="3" type="ORF">PPL_00787</name>
</gene>
<dbReference type="PANTHER" id="PTHR45856:SF24">
    <property type="entry name" value="FUNGAL LIPASE-LIKE DOMAIN-CONTAINING PROTEIN"/>
    <property type="match status" value="1"/>
</dbReference>
<evidence type="ECO:0000256" key="1">
    <source>
        <dbReference type="SAM" id="SignalP"/>
    </source>
</evidence>
<dbReference type="RefSeq" id="XP_020438330.1">
    <property type="nucleotide sequence ID" value="XM_020571807.1"/>
</dbReference>
<name>D3AXF6_HETP5</name>
<dbReference type="SUPFAM" id="SSF53474">
    <property type="entry name" value="alpha/beta-Hydrolases"/>
    <property type="match status" value="1"/>
</dbReference>
<dbReference type="InterPro" id="IPR029058">
    <property type="entry name" value="AB_hydrolase_fold"/>
</dbReference>